<organism evidence="1 2">
    <name type="scientific">Caerostris darwini</name>
    <dbReference type="NCBI Taxonomy" id="1538125"/>
    <lineage>
        <taxon>Eukaryota</taxon>
        <taxon>Metazoa</taxon>
        <taxon>Ecdysozoa</taxon>
        <taxon>Arthropoda</taxon>
        <taxon>Chelicerata</taxon>
        <taxon>Arachnida</taxon>
        <taxon>Araneae</taxon>
        <taxon>Araneomorphae</taxon>
        <taxon>Entelegynae</taxon>
        <taxon>Araneoidea</taxon>
        <taxon>Araneidae</taxon>
        <taxon>Caerostris</taxon>
    </lineage>
</organism>
<dbReference type="Proteomes" id="UP001054837">
    <property type="component" value="Unassembled WGS sequence"/>
</dbReference>
<evidence type="ECO:0000313" key="1">
    <source>
        <dbReference type="EMBL" id="GIY88124.1"/>
    </source>
</evidence>
<protein>
    <recommendedName>
        <fullName evidence="3">Secreted protein</fullName>
    </recommendedName>
</protein>
<name>A0AAV4X257_9ARAC</name>
<accession>A0AAV4X257</accession>
<gene>
    <name evidence="1" type="ORF">CDAR_597611</name>
</gene>
<sequence>MKSDGRFSILFLSVICIRDSTSPKRILPLPPFELLRILSGRWRCGPAGMPFTSETTYAISIPISILSPPPPTQSSSHFQSSFPPPPPPSEFLNFWLAFSCCSPILLHNVRKYFCS</sequence>
<evidence type="ECO:0008006" key="3">
    <source>
        <dbReference type="Google" id="ProtNLM"/>
    </source>
</evidence>
<comment type="caution">
    <text evidence="1">The sequence shown here is derived from an EMBL/GenBank/DDBJ whole genome shotgun (WGS) entry which is preliminary data.</text>
</comment>
<reference evidence="1 2" key="1">
    <citation type="submission" date="2021-06" db="EMBL/GenBank/DDBJ databases">
        <title>Caerostris darwini draft genome.</title>
        <authorList>
            <person name="Kono N."/>
            <person name="Arakawa K."/>
        </authorList>
    </citation>
    <scope>NUCLEOTIDE SEQUENCE [LARGE SCALE GENOMIC DNA]</scope>
</reference>
<keyword evidence="2" id="KW-1185">Reference proteome</keyword>
<evidence type="ECO:0000313" key="2">
    <source>
        <dbReference type="Proteomes" id="UP001054837"/>
    </source>
</evidence>
<proteinExistence type="predicted"/>
<dbReference type="EMBL" id="BPLQ01015451">
    <property type="protein sequence ID" value="GIY88124.1"/>
    <property type="molecule type" value="Genomic_DNA"/>
</dbReference>
<dbReference type="AlphaFoldDB" id="A0AAV4X257"/>